<dbReference type="FunFam" id="3.40.50.620:FF:000106">
    <property type="entry name" value="Glutamine-dependent NAD(+) synthetase"/>
    <property type="match status" value="1"/>
</dbReference>
<dbReference type="InterPro" id="IPR003694">
    <property type="entry name" value="NAD_synthase"/>
</dbReference>
<evidence type="ECO:0000256" key="2">
    <source>
        <dbReference type="ARBA" id="ARBA00022598"/>
    </source>
</evidence>
<dbReference type="SUPFAM" id="SSF52402">
    <property type="entry name" value="Adenine nucleotide alpha hydrolases-like"/>
    <property type="match status" value="1"/>
</dbReference>
<dbReference type="InterPro" id="IPR014729">
    <property type="entry name" value="Rossmann-like_a/b/a_fold"/>
</dbReference>
<evidence type="ECO:0000313" key="9">
    <source>
        <dbReference type="EMBL" id="OGG15666.1"/>
    </source>
</evidence>
<evidence type="ECO:0000256" key="6">
    <source>
        <dbReference type="RuleBase" id="RU003811"/>
    </source>
</evidence>
<dbReference type="NCBIfam" id="TIGR00552">
    <property type="entry name" value="nadE"/>
    <property type="match status" value="1"/>
</dbReference>
<organism evidence="9 10">
    <name type="scientific">Candidatus Gottesmanbacteria bacterium RIFCSPHIGHO2_02_FULL_39_11</name>
    <dbReference type="NCBI Taxonomy" id="1798382"/>
    <lineage>
        <taxon>Bacteria</taxon>
        <taxon>Candidatus Gottesmaniibacteriota</taxon>
    </lineage>
</organism>
<dbReference type="UniPathway" id="UPA00253"/>
<dbReference type="NCBIfam" id="NF010587">
    <property type="entry name" value="PRK13980.1"/>
    <property type="match status" value="1"/>
</dbReference>
<feature type="domain" description="NAD/GMP synthase" evidence="8">
    <location>
        <begin position="11"/>
        <end position="253"/>
    </location>
</feature>
<evidence type="ECO:0000259" key="8">
    <source>
        <dbReference type="Pfam" id="PF02540"/>
    </source>
</evidence>
<evidence type="ECO:0000256" key="7">
    <source>
        <dbReference type="RuleBase" id="RU003812"/>
    </source>
</evidence>
<dbReference type="GO" id="GO:0003952">
    <property type="term" value="F:NAD+ synthase (glutamine-hydrolyzing) activity"/>
    <property type="evidence" value="ECO:0007669"/>
    <property type="project" value="InterPro"/>
</dbReference>
<evidence type="ECO:0000256" key="5">
    <source>
        <dbReference type="ARBA" id="ARBA00023027"/>
    </source>
</evidence>
<comment type="caution">
    <text evidence="9">The sequence shown here is derived from an EMBL/GenBank/DDBJ whole genome shotgun (WGS) entry which is preliminary data.</text>
</comment>
<protein>
    <recommendedName>
        <fullName evidence="7">NH(3)-dependent NAD(+) synthetase</fullName>
        <ecNumber evidence="7">6.3.1.5</ecNumber>
    </recommendedName>
</protein>
<dbReference type="Gene3D" id="3.40.50.620">
    <property type="entry name" value="HUPs"/>
    <property type="match status" value="1"/>
</dbReference>
<evidence type="ECO:0000256" key="4">
    <source>
        <dbReference type="ARBA" id="ARBA00022840"/>
    </source>
</evidence>
<keyword evidence="2 6" id="KW-0436">Ligase</keyword>
<dbReference type="EMBL" id="MFJL01000019">
    <property type="protein sequence ID" value="OGG15666.1"/>
    <property type="molecule type" value="Genomic_DNA"/>
</dbReference>
<dbReference type="InterPro" id="IPR022310">
    <property type="entry name" value="NAD/GMP_synthase"/>
</dbReference>
<dbReference type="PANTHER" id="PTHR23090:SF9">
    <property type="entry name" value="GLUTAMINE-DEPENDENT NAD(+) SYNTHETASE"/>
    <property type="match status" value="1"/>
</dbReference>
<keyword evidence="3 6" id="KW-0547">Nucleotide-binding</keyword>
<dbReference type="GO" id="GO:0004359">
    <property type="term" value="F:glutaminase activity"/>
    <property type="evidence" value="ECO:0007669"/>
    <property type="project" value="InterPro"/>
</dbReference>
<comment type="similarity">
    <text evidence="6">Belongs to the NAD synthetase family.</text>
</comment>
<sequence>MDLTIDSKLIYEKIIKFISSSFKKSGFSQAVIGLSGGIDSAVSLTLAAQALEKENIYPYILPFGDLNSIGVEDAKLLINHLTIPFDHLTIINIKPLVDPIISLDNSIDDIRKGNIMARMRMILLMDAAKKRNALVVGTENKTEHVLGYYTRFGDEASDVEPIQSLYKTQVRELATYLGIPKKIIAASPTAGLWEGQTDEGEFGFTYEEADQILYLKFEKHLSEEEIVKKRFKREVVGKVLGRVKVNEFKKNLPMVFITE</sequence>
<dbReference type="AlphaFoldDB" id="A0A1F5ZT51"/>
<comment type="catalytic activity">
    <reaction evidence="7">
        <text>deamido-NAD(+) + NH4(+) + ATP = AMP + diphosphate + NAD(+) + H(+)</text>
        <dbReference type="Rhea" id="RHEA:21188"/>
        <dbReference type="ChEBI" id="CHEBI:15378"/>
        <dbReference type="ChEBI" id="CHEBI:28938"/>
        <dbReference type="ChEBI" id="CHEBI:30616"/>
        <dbReference type="ChEBI" id="CHEBI:33019"/>
        <dbReference type="ChEBI" id="CHEBI:57540"/>
        <dbReference type="ChEBI" id="CHEBI:58437"/>
        <dbReference type="ChEBI" id="CHEBI:456215"/>
        <dbReference type="EC" id="6.3.1.5"/>
    </reaction>
</comment>
<evidence type="ECO:0000256" key="3">
    <source>
        <dbReference type="ARBA" id="ARBA00022741"/>
    </source>
</evidence>
<dbReference type="Proteomes" id="UP000176923">
    <property type="component" value="Unassembled WGS sequence"/>
</dbReference>
<dbReference type="GO" id="GO:0009435">
    <property type="term" value="P:NAD+ biosynthetic process"/>
    <property type="evidence" value="ECO:0007669"/>
    <property type="project" value="UniProtKB-UniPathway"/>
</dbReference>
<accession>A0A1F5ZT51</accession>
<comment type="pathway">
    <text evidence="1">Cofactor biosynthesis; NAD(+) biosynthesis.</text>
</comment>
<name>A0A1F5ZT51_9BACT</name>
<dbReference type="GO" id="GO:0008795">
    <property type="term" value="F:NAD+ synthase activity"/>
    <property type="evidence" value="ECO:0007669"/>
    <property type="project" value="UniProtKB-EC"/>
</dbReference>
<evidence type="ECO:0000256" key="1">
    <source>
        <dbReference type="ARBA" id="ARBA00004790"/>
    </source>
</evidence>
<dbReference type="PANTHER" id="PTHR23090">
    <property type="entry name" value="NH 3 /GLUTAMINE-DEPENDENT NAD + SYNTHETASE"/>
    <property type="match status" value="1"/>
</dbReference>
<proteinExistence type="inferred from homology"/>
<reference evidence="9 10" key="1">
    <citation type="journal article" date="2016" name="Nat. Commun.">
        <title>Thousands of microbial genomes shed light on interconnected biogeochemical processes in an aquifer system.</title>
        <authorList>
            <person name="Anantharaman K."/>
            <person name="Brown C.T."/>
            <person name="Hug L.A."/>
            <person name="Sharon I."/>
            <person name="Castelle C.J."/>
            <person name="Probst A.J."/>
            <person name="Thomas B.C."/>
            <person name="Singh A."/>
            <person name="Wilkins M.J."/>
            <person name="Karaoz U."/>
            <person name="Brodie E.L."/>
            <person name="Williams K.H."/>
            <person name="Hubbard S.S."/>
            <person name="Banfield J.F."/>
        </authorList>
    </citation>
    <scope>NUCLEOTIDE SEQUENCE [LARGE SCALE GENOMIC DNA]</scope>
</reference>
<evidence type="ECO:0000313" key="10">
    <source>
        <dbReference type="Proteomes" id="UP000176923"/>
    </source>
</evidence>
<dbReference type="CDD" id="cd00553">
    <property type="entry name" value="NAD_synthase"/>
    <property type="match status" value="1"/>
</dbReference>
<gene>
    <name evidence="9" type="ORF">A3D77_01405</name>
</gene>
<dbReference type="GO" id="GO:0005524">
    <property type="term" value="F:ATP binding"/>
    <property type="evidence" value="ECO:0007669"/>
    <property type="project" value="UniProtKB-KW"/>
</dbReference>
<dbReference type="STRING" id="1798382.A3D77_01405"/>
<dbReference type="GO" id="GO:0005737">
    <property type="term" value="C:cytoplasm"/>
    <property type="evidence" value="ECO:0007669"/>
    <property type="project" value="InterPro"/>
</dbReference>
<dbReference type="Pfam" id="PF02540">
    <property type="entry name" value="NAD_synthase"/>
    <property type="match status" value="1"/>
</dbReference>
<dbReference type="EC" id="6.3.1.5" evidence="7"/>
<keyword evidence="5 6" id="KW-0520">NAD</keyword>
<keyword evidence="4 6" id="KW-0067">ATP-binding</keyword>